<dbReference type="Proteomes" id="UP000314294">
    <property type="component" value="Unassembled WGS sequence"/>
</dbReference>
<dbReference type="AlphaFoldDB" id="A0A4Z2G2F1"/>
<name>A0A4Z2G2F1_9TELE</name>
<proteinExistence type="predicted"/>
<reference evidence="2 3" key="1">
    <citation type="submission" date="2019-03" db="EMBL/GenBank/DDBJ databases">
        <title>First draft genome of Liparis tanakae, snailfish: a comprehensive survey of snailfish specific genes.</title>
        <authorList>
            <person name="Kim W."/>
            <person name="Song I."/>
            <person name="Jeong J.-H."/>
            <person name="Kim D."/>
            <person name="Kim S."/>
            <person name="Ryu S."/>
            <person name="Song J.Y."/>
            <person name="Lee S.K."/>
        </authorList>
    </citation>
    <scope>NUCLEOTIDE SEQUENCE [LARGE SCALE GENOMIC DNA]</scope>
    <source>
        <tissue evidence="2">Muscle</tissue>
    </source>
</reference>
<keyword evidence="3" id="KW-1185">Reference proteome</keyword>
<evidence type="ECO:0000256" key="1">
    <source>
        <dbReference type="SAM" id="MobiDB-lite"/>
    </source>
</evidence>
<protein>
    <submittedName>
        <fullName evidence="2">Uncharacterized protein</fullName>
    </submittedName>
</protein>
<sequence>MARKRSTLMQKTLNGSVKTNTRSDSARLVMNMVVSLRIFIRKQNTKRAPQLVTRPRTKTTLYTTEYRLYLKESSMPQSSIPMREARAPTAGSKQVGAAARTKELPADRRPALPRQRNSAVRQTPAETQQQTVIHSPVTRPGDANERCHRVTLDPGVLKVD</sequence>
<evidence type="ECO:0000313" key="2">
    <source>
        <dbReference type="EMBL" id="TNN47736.1"/>
    </source>
</evidence>
<gene>
    <name evidence="2" type="ORF">EYF80_042055</name>
</gene>
<feature type="region of interest" description="Disordered" evidence="1">
    <location>
        <begin position="75"/>
        <end position="146"/>
    </location>
</feature>
<accession>A0A4Z2G2F1</accession>
<feature type="compositionally biased region" description="Basic and acidic residues" evidence="1">
    <location>
        <begin position="100"/>
        <end position="110"/>
    </location>
</feature>
<evidence type="ECO:0000313" key="3">
    <source>
        <dbReference type="Proteomes" id="UP000314294"/>
    </source>
</evidence>
<dbReference type="EMBL" id="SRLO01000726">
    <property type="protein sequence ID" value="TNN47736.1"/>
    <property type="molecule type" value="Genomic_DNA"/>
</dbReference>
<feature type="compositionally biased region" description="Polar residues" evidence="1">
    <location>
        <begin position="115"/>
        <end position="133"/>
    </location>
</feature>
<comment type="caution">
    <text evidence="2">The sequence shown here is derived from an EMBL/GenBank/DDBJ whole genome shotgun (WGS) entry which is preliminary data.</text>
</comment>
<organism evidence="2 3">
    <name type="scientific">Liparis tanakae</name>
    <name type="common">Tanaka's snailfish</name>
    <dbReference type="NCBI Taxonomy" id="230148"/>
    <lineage>
        <taxon>Eukaryota</taxon>
        <taxon>Metazoa</taxon>
        <taxon>Chordata</taxon>
        <taxon>Craniata</taxon>
        <taxon>Vertebrata</taxon>
        <taxon>Euteleostomi</taxon>
        <taxon>Actinopterygii</taxon>
        <taxon>Neopterygii</taxon>
        <taxon>Teleostei</taxon>
        <taxon>Neoteleostei</taxon>
        <taxon>Acanthomorphata</taxon>
        <taxon>Eupercaria</taxon>
        <taxon>Perciformes</taxon>
        <taxon>Cottioidei</taxon>
        <taxon>Cottales</taxon>
        <taxon>Liparidae</taxon>
        <taxon>Liparis</taxon>
    </lineage>
</organism>